<dbReference type="InterPro" id="IPR001623">
    <property type="entry name" value="DnaJ_domain"/>
</dbReference>
<dbReference type="InterPro" id="IPR051964">
    <property type="entry name" value="Chaperone_stress_response"/>
</dbReference>
<feature type="compositionally biased region" description="Low complexity" evidence="5">
    <location>
        <begin position="472"/>
        <end position="483"/>
    </location>
</feature>
<feature type="domain" description="C2H2-type" evidence="7">
    <location>
        <begin position="311"/>
        <end position="335"/>
    </location>
</feature>
<keyword evidence="1" id="KW-0479">Metal-binding</keyword>
<dbReference type="InterPro" id="IPR018253">
    <property type="entry name" value="DnaJ_domain_CS"/>
</dbReference>
<dbReference type="SUPFAM" id="SSF46565">
    <property type="entry name" value="Chaperone J-domain"/>
    <property type="match status" value="1"/>
</dbReference>
<evidence type="ECO:0000313" key="9">
    <source>
        <dbReference type="Proteomes" id="UP000800041"/>
    </source>
</evidence>
<dbReference type="PRINTS" id="PR00625">
    <property type="entry name" value="JDOMAIN"/>
</dbReference>
<evidence type="ECO:0000256" key="5">
    <source>
        <dbReference type="SAM" id="MobiDB-lite"/>
    </source>
</evidence>
<dbReference type="CDD" id="cd06257">
    <property type="entry name" value="DnaJ"/>
    <property type="match status" value="1"/>
</dbReference>
<feature type="domain" description="C2H2-type" evidence="7">
    <location>
        <begin position="509"/>
        <end position="538"/>
    </location>
</feature>
<dbReference type="PROSITE" id="PS00636">
    <property type="entry name" value="DNAJ_1"/>
    <property type="match status" value="1"/>
</dbReference>
<dbReference type="InterPro" id="IPR036236">
    <property type="entry name" value="Znf_C2H2_sf"/>
</dbReference>
<keyword evidence="9" id="KW-1185">Reference proteome</keyword>
<evidence type="ECO:0000256" key="3">
    <source>
        <dbReference type="ARBA" id="ARBA00022833"/>
    </source>
</evidence>
<organism evidence="8 9">
    <name type="scientific">Aulographum hederae CBS 113979</name>
    <dbReference type="NCBI Taxonomy" id="1176131"/>
    <lineage>
        <taxon>Eukaryota</taxon>
        <taxon>Fungi</taxon>
        <taxon>Dikarya</taxon>
        <taxon>Ascomycota</taxon>
        <taxon>Pezizomycotina</taxon>
        <taxon>Dothideomycetes</taxon>
        <taxon>Pleosporomycetidae</taxon>
        <taxon>Aulographales</taxon>
        <taxon>Aulographaceae</taxon>
    </lineage>
</organism>
<evidence type="ECO:0000259" key="7">
    <source>
        <dbReference type="PROSITE" id="PS50157"/>
    </source>
</evidence>
<dbReference type="PROSITE" id="PS50076">
    <property type="entry name" value="DNAJ_2"/>
    <property type="match status" value="1"/>
</dbReference>
<dbReference type="Gene3D" id="3.30.160.60">
    <property type="entry name" value="Classic Zinc Finger"/>
    <property type="match status" value="1"/>
</dbReference>
<dbReference type="FunFam" id="1.10.287.110:FF:000046">
    <property type="entry name" value="dnaJ homolog subfamily C member 21"/>
    <property type="match status" value="1"/>
</dbReference>
<dbReference type="SUPFAM" id="SSF57667">
    <property type="entry name" value="beta-beta-alpha zinc fingers"/>
    <property type="match status" value="1"/>
</dbReference>
<sequence>MGANQSSNGGASGAQQSTEVKTSYYELLGIERQATEEEVKKAYRKKALELHPDRNYGDVESATKLFAEVQSAYEVLSDPQERAWYDSHESAILRGDDPDGTEQPFEHNIRITTADEVTRILGKFNRNIIFSDAPSGFYGFLRETFATLAKEEEAAADWEGRDITEYPSFGHKDDTYEGVVKSFYATWSGFVTAKTFAWKDLYRYADAPDRRYRRAMEKENKKLRDEGIREFNEAVRTLVAFVKKRDPRYMPNTITDAERAKVLKEQAAAQRARARAANEAKLREVVPEWTKTREPEETEETEEEEIEEEHYECVACHKTFKSEKQCDAHEKSKKHQKAVQVLQRKMRKDNKNLDLDGVTGSAAGSSVISDEDAERVGDSNDQTDDEHSMGEDELQGSISNLKVDVDEEEKSDEQASDHNQAGLDDAVEDSNEPSSESVQESDQDSDYAPREDVEGRLASKDSTVLDKETAPDSEASAPSPAEPKMGKAAQKRAKRAAQQAAADQEEMKFKCATCNTAFPSKTRMFQHVKDFGHATPVTVAQGGKGGKKGKR</sequence>
<dbReference type="SMART" id="SM00271">
    <property type="entry name" value="DnaJ"/>
    <property type="match status" value="1"/>
</dbReference>
<keyword evidence="3" id="KW-0862">Zinc</keyword>
<evidence type="ECO:0000259" key="6">
    <source>
        <dbReference type="PROSITE" id="PS50076"/>
    </source>
</evidence>
<evidence type="ECO:0000256" key="2">
    <source>
        <dbReference type="ARBA" id="ARBA00022771"/>
    </source>
</evidence>
<evidence type="ECO:0000313" key="8">
    <source>
        <dbReference type="EMBL" id="KAF1988352.1"/>
    </source>
</evidence>
<proteinExistence type="predicted"/>
<dbReference type="Pfam" id="PF21884">
    <property type="entry name" value="ZUO1-like_ZHD"/>
    <property type="match status" value="1"/>
</dbReference>
<dbReference type="EMBL" id="ML977149">
    <property type="protein sequence ID" value="KAF1988352.1"/>
    <property type="molecule type" value="Genomic_DNA"/>
</dbReference>
<dbReference type="InterPro" id="IPR054076">
    <property type="entry name" value="ZUO1-like_ZHD"/>
</dbReference>
<dbReference type="PROSITE" id="PS00028">
    <property type="entry name" value="ZINC_FINGER_C2H2_1"/>
    <property type="match status" value="2"/>
</dbReference>
<dbReference type="Proteomes" id="UP000800041">
    <property type="component" value="Unassembled WGS sequence"/>
</dbReference>
<feature type="domain" description="J" evidence="6">
    <location>
        <begin position="23"/>
        <end position="89"/>
    </location>
</feature>
<dbReference type="InterPro" id="IPR036869">
    <property type="entry name" value="J_dom_sf"/>
</dbReference>
<dbReference type="AlphaFoldDB" id="A0A6G1H5L6"/>
<feature type="region of interest" description="Disordered" evidence="5">
    <location>
        <begin position="327"/>
        <end position="506"/>
    </location>
</feature>
<accession>A0A6G1H5L6</accession>
<dbReference type="GO" id="GO:0008270">
    <property type="term" value="F:zinc ion binding"/>
    <property type="evidence" value="ECO:0007669"/>
    <property type="project" value="UniProtKB-KW"/>
</dbReference>
<name>A0A6G1H5L6_9PEZI</name>
<dbReference type="Pfam" id="PF00226">
    <property type="entry name" value="DnaJ"/>
    <property type="match status" value="1"/>
</dbReference>
<dbReference type="PANTHER" id="PTHR44029:SF1">
    <property type="entry name" value="DNAJ HOMOLOG SUBFAMILY C MEMBER 21"/>
    <property type="match status" value="1"/>
</dbReference>
<dbReference type="InterPro" id="IPR022755">
    <property type="entry name" value="Znf_C2H2_jaz"/>
</dbReference>
<dbReference type="PROSITE" id="PS50157">
    <property type="entry name" value="ZINC_FINGER_C2H2_2"/>
    <property type="match status" value="2"/>
</dbReference>
<reference evidence="8" key="1">
    <citation type="journal article" date="2020" name="Stud. Mycol.">
        <title>101 Dothideomycetes genomes: a test case for predicting lifestyles and emergence of pathogens.</title>
        <authorList>
            <person name="Haridas S."/>
            <person name="Albert R."/>
            <person name="Binder M."/>
            <person name="Bloem J."/>
            <person name="Labutti K."/>
            <person name="Salamov A."/>
            <person name="Andreopoulos B."/>
            <person name="Baker S."/>
            <person name="Barry K."/>
            <person name="Bills G."/>
            <person name="Bluhm B."/>
            <person name="Cannon C."/>
            <person name="Castanera R."/>
            <person name="Culley D."/>
            <person name="Daum C."/>
            <person name="Ezra D."/>
            <person name="Gonzalez J."/>
            <person name="Henrissat B."/>
            <person name="Kuo A."/>
            <person name="Liang C."/>
            <person name="Lipzen A."/>
            <person name="Lutzoni F."/>
            <person name="Magnuson J."/>
            <person name="Mondo S."/>
            <person name="Nolan M."/>
            <person name="Ohm R."/>
            <person name="Pangilinan J."/>
            <person name="Park H.-J."/>
            <person name="Ramirez L."/>
            <person name="Alfaro M."/>
            <person name="Sun H."/>
            <person name="Tritt A."/>
            <person name="Yoshinaga Y."/>
            <person name="Zwiers L.-H."/>
            <person name="Turgeon B."/>
            <person name="Goodwin S."/>
            <person name="Spatafora J."/>
            <person name="Crous P."/>
            <person name="Grigoriev I."/>
        </authorList>
    </citation>
    <scope>NUCLEOTIDE SEQUENCE</scope>
    <source>
        <strain evidence="8">CBS 113979</strain>
    </source>
</reference>
<gene>
    <name evidence="8" type="ORF">K402DRAFT_392101</name>
</gene>
<evidence type="ECO:0000256" key="4">
    <source>
        <dbReference type="PROSITE-ProRule" id="PRU00042"/>
    </source>
</evidence>
<dbReference type="GO" id="GO:0005737">
    <property type="term" value="C:cytoplasm"/>
    <property type="evidence" value="ECO:0007669"/>
    <property type="project" value="TreeGrafter"/>
</dbReference>
<protein>
    <submittedName>
        <fullName evidence="8">DnaJ-domain-containing protein</fullName>
    </submittedName>
</protein>
<dbReference type="SMART" id="SM00355">
    <property type="entry name" value="ZnF_C2H2"/>
    <property type="match status" value="2"/>
</dbReference>
<dbReference type="Gene3D" id="1.10.287.110">
    <property type="entry name" value="DnaJ domain"/>
    <property type="match status" value="1"/>
</dbReference>
<dbReference type="InterPro" id="IPR013087">
    <property type="entry name" value="Znf_C2H2_type"/>
</dbReference>
<dbReference type="PANTHER" id="PTHR44029">
    <property type="entry name" value="DNAJ HOMOLOG SUBFAMILY C MEMBER 21"/>
    <property type="match status" value="1"/>
</dbReference>
<dbReference type="OrthoDB" id="5894at2759"/>
<dbReference type="Pfam" id="PF12171">
    <property type="entry name" value="zf-C2H2_jaz"/>
    <property type="match status" value="1"/>
</dbReference>
<keyword evidence="2 4" id="KW-0863">Zinc-finger</keyword>
<evidence type="ECO:0000256" key="1">
    <source>
        <dbReference type="ARBA" id="ARBA00022723"/>
    </source>
</evidence>
<feature type="compositionally biased region" description="Basic and acidic residues" evidence="5">
    <location>
        <begin position="447"/>
        <end position="470"/>
    </location>
</feature>